<protein>
    <submittedName>
        <fullName evidence="1">Uncharacterized protein</fullName>
    </submittedName>
</protein>
<sequence length="60" mass="6949">MILNLKANYAGFLALLHQRSFLPHPHTAKFQHLNKSSQLIQHTMYCIPIIIEIQVVILQI</sequence>
<reference evidence="1" key="2">
    <citation type="journal article" date="2015" name="Fish Shellfish Immunol.">
        <title>Early steps in the European eel (Anguilla anguilla)-Vibrio vulnificus interaction in the gills: Role of the RtxA13 toxin.</title>
        <authorList>
            <person name="Callol A."/>
            <person name="Pajuelo D."/>
            <person name="Ebbesson L."/>
            <person name="Teles M."/>
            <person name="MacKenzie S."/>
            <person name="Amaro C."/>
        </authorList>
    </citation>
    <scope>NUCLEOTIDE SEQUENCE</scope>
</reference>
<accession>A0A0E9WXY6</accession>
<organism evidence="1">
    <name type="scientific">Anguilla anguilla</name>
    <name type="common">European freshwater eel</name>
    <name type="synonym">Muraena anguilla</name>
    <dbReference type="NCBI Taxonomy" id="7936"/>
    <lineage>
        <taxon>Eukaryota</taxon>
        <taxon>Metazoa</taxon>
        <taxon>Chordata</taxon>
        <taxon>Craniata</taxon>
        <taxon>Vertebrata</taxon>
        <taxon>Euteleostomi</taxon>
        <taxon>Actinopterygii</taxon>
        <taxon>Neopterygii</taxon>
        <taxon>Teleostei</taxon>
        <taxon>Anguilliformes</taxon>
        <taxon>Anguillidae</taxon>
        <taxon>Anguilla</taxon>
    </lineage>
</organism>
<name>A0A0E9WXY6_ANGAN</name>
<dbReference type="AlphaFoldDB" id="A0A0E9WXY6"/>
<proteinExistence type="predicted"/>
<reference evidence="1" key="1">
    <citation type="submission" date="2014-11" db="EMBL/GenBank/DDBJ databases">
        <authorList>
            <person name="Amaro Gonzalez C."/>
        </authorList>
    </citation>
    <scope>NUCLEOTIDE SEQUENCE</scope>
</reference>
<evidence type="ECO:0000313" key="1">
    <source>
        <dbReference type="EMBL" id="JAH95071.1"/>
    </source>
</evidence>
<dbReference type="EMBL" id="GBXM01013506">
    <property type="protein sequence ID" value="JAH95071.1"/>
    <property type="molecule type" value="Transcribed_RNA"/>
</dbReference>